<feature type="compositionally biased region" description="Gly residues" evidence="1">
    <location>
        <begin position="64"/>
        <end position="73"/>
    </location>
</feature>
<evidence type="ECO:0000313" key="2">
    <source>
        <dbReference type="EMBL" id="KAJ1130713.1"/>
    </source>
</evidence>
<comment type="caution">
    <text evidence="2">The sequence shown here is derived from an EMBL/GenBank/DDBJ whole genome shotgun (WGS) entry which is preliminary data.</text>
</comment>
<organism evidence="2 3">
    <name type="scientific">Pleurodeles waltl</name>
    <name type="common">Iberian ribbed newt</name>
    <dbReference type="NCBI Taxonomy" id="8319"/>
    <lineage>
        <taxon>Eukaryota</taxon>
        <taxon>Metazoa</taxon>
        <taxon>Chordata</taxon>
        <taxon>Craniata</taxon>
        <taxon>Vertebrata</taxon>
        <taxon>Euteleostomi</taxon>
        <taxon>Amphibia</taxon>
        <taxon>Batrachia</taxon>
        <taxon>Caudata</taxon>
        <taxon>Salamandroidea</taxon>
        <taxon>Salamandridae</taxon>
        <taxon>Pleurodelinae</taxon>
        <taxon>Pleurodeles</taxon>
    </lineage>
</organism>
<name>A0AAV7PW82_PLEWA</name>
<evidence type="ECO:0000256" key="1">
    <source>
        <dbReference type="SAM" id="MobiDB-lite"/>
    </source>
</evidence>
<dbReference type="EMBL" id="JANPWB010000011">
    <property type="protein sequence ID" value="KAJ1130713.1"/>
    <property type="molecule type" value="Genomic_DNA"/>
</dbReference>
<protein>
    <submittedName>
        <fullName evidence="2">Uncharacterized protein</fullName>
    </submittedName>
</protein>
<proteinExistence type="predicted"/>
<sequence>MHRQQAGGASRPIGQKRETGGFPPVFPWPEESSMAALQAAPPWGFRTPSRQPGSGGCDRQNLAGGNGCRGAPGGPCSAHATGMGTAGAP</sequence>
<evidence type="ECO:0000313" key="3">
    <source>
        <dbReference type="Proteomes" id="UP001066276"/>
    </source>
</evidence>
<keyword evidence="3" id="KW-1185">Reference proteome</keyword>
<reference evidence="2" key="1">
    <citation type="journal article" date="2022" name="bioRxiv">
        <title>Sequencing and chromosome-scale assembly of the giantPleurodeles waltlgenome.</title>
        <authorList>
            <person name="Brown T."/>
            <person name="Elewa A."/>
            <person name="Iarovenko S."/>
            <person name="Subramanian E."/>
            <person name="Araus A.J."/>
            <person name="Petzold A."/>
            <person name="Susuki M."/>
            <person name="Suzuki K.-i.T."/>
            <person name="Hayashi T."/>
            <person name="Toyoda A."/>
            <person name="Oliveira C."/>
            <person name="Osipova E."/>
            <person name="Leigh N.D."/>
            <person name="Simon A."/>
            <person name="Yun M.H."/>
        </authorList>
    </citation>
    <scope>NUCLEOTIDE SEQUENCE</scope>
    <source>
        <strain evidence="2">20211129_DDA</strain>
        <tissue evidence="2">Liver</tissue>
    </source>
</reference>
<feature type="region of interest" description="Disordered" evidence="1">
    <location>
        <begin position="1"/>
        <end position="89"/>
    </location>
</feature>
<accession>A0AAV7PW82</accession>
<gene>
    <name evidence="2" type="ORF">NDU88_009063</name>
</gene>
<dbReference type="AlphaFoldDB" id="A0AAV7PW82"/>
<dbReference type="Proteomes" id="UP001066276">
    <property type="component" value="Chromosome 7"/>
</dbReference>